<reference evidence="1" key="1">
    <citation type="submission" date="2021-01" db="EMBL/GenBank/DDBJ databases">
        <authorList>
            <person name="Corre E."/>
            <person name="Pelletier E."/>
            <person name="Niang G."/>
            <person name="Scheremetjew M."/>
            <person name="Finn R."/>
            <person name="Kale V."/>
            <person name="Holt S."/>
            <person name="Cochrane G."/>
            <person name="Meng A."/>
            <person name="Brown T."/>
            <person name="Cohen L."/>
        </authorList>
    </citation>
    <scope>NUCLEOTIDE SEQUENCE</scope>
    <source>
        <strain evidence="1">CCMP826</strain>
    </source>
</reference>
<dbReference type="EMBL" id="HBGV01007726">
    <property type="protein sequence ID" value="CAD9486541.1"/>
    <property type="molecule type" value="Transcribed_RNA"/>
</dbReference>
<evidence type="ECO:0000313" key="1">
    <source>
        <dbReference type="EMBL" id="CAD9486541.1"/>
    </source>
</evidence>
<proteinExistence type="predicted"/>
<protein>
    <submittedName>
        <fullName evidence="1">Uncharacterized protein</fullName>
    </submittedName>
</protein>
<accession>A0A7S2HC90</accession>
<organism evidence="1">
    <name type="scientific">Helicotheca tamesis</name>
    <dbReference type="NCBI Taxonomy" id="374047"/>
    <lineage>
        <taxon>Eukaryota</taxon>
        <taxon>Sar</taxon>
        <taxon>Stramenopiles</taxon>
        <taxon>Ochrophyta</taxon>
        <taxon>Bacillariophyta</taxon>
        <taxon>Mediophyceae</taxon>
        <taxon>Lithodesmiophycidae</taxon>
        <taxon>Lithodesmiales</taxon>
        <taxon>Lithodesmiaceae</taxon>
        <taxon>Helicotheca</taxon>
    </lineage>
</organism>
<dbReference type="AlphaFoldDB" id="A0A7S2HC90"/>
<sequence>MLEVTNYVETCHRRFAKDLTILLSCKLIARDPKSTALCLAAQNAGRQRDSTVRSRAISILNYEFVFVFQACFQLQSSLSAQEQRSFSITRNLGMFYSICIL</sequence>
<name>A0A7S2HC90_9STRA</name>
<gene>
    <name evidence="1" type="ORF">HTAM1171_LOCUS4732</name>
</gene>